<keyword evidence="1" id="KW-0812">Transmembrane</keyword>
<dbReference type="EMBL" id="CP040058">
    <property type="protein sequence ID" value="QCP35610.1"/>
    <property type="molecule type" value="Genomic_DNA"/>
</dbReference>
<dbReference type="GO" id="GO:0003676">
    <property type="term" value="F:nucleic acid binding"/>
    <property type="evidence" value="ECO:0007669"/>
    <property type="project" value="InterPro"/>
</dbReference>
<dbReference type="AlphaFoldDB" id="A0A4V1EGC6"/>
<feature type="transmembrane region" description="Helical" evidence="1">
    <location>
        <begin position="38"/>
        <end position="56"/>
    </location>
</feature>
<dbReference type="RefSeq" id="WP_137328948.1">
    <property type="nucleotide sequence ID" value="NZ_CP040058.1"/>
</dbReference>
<gene>
    <name evidence="2" type="ORF">AR1Y2_2156</name>
</gene>
<sequence>MQTIMIYLLFINVIAFFLYGSDKQKAKKNQWRIPEKTLILLAVAGGSLGAFTGMQVFRHKTRKPVFRYGIPFIILCQAGMFLFFLYKMF</sequence>
<dbReference type="OrthoDB" id="1698854at2"/>
<dbReference type="PIRSF" id="PIRSF002599">
    <property type="entry name" value="Cold_shock_A"/>
    <property type="match status" value="1"/>
</dbReference>
<evidence type="ECO:0000313" key="2">
    <source>
        <dbReference type="EMBL" id="QCP35610.1"/>
    </source>
</evidence>
<keyword evidence="1" id="KW-0472">Membrane</keyword>
<dbReference type="KEGG" id="arf:AR1Y2_2156"/>
<keyword evidence="3" id="KW-1185">Reference proteome</keyword>
<dbReference type="InterPro" id="IPR012156">
    <property type="entry name" value="Cold_shock_CspA"/>
</dbReference>
<evidence type="ECO:0008006" key="4">
    <source>
        <dbReference type="Google" id="ProtNLM"/>
    </source>
</evidence>
<feature type="transmembrane region" description="Helical" evidence="1">
    <location>
        <begin position="68"/>
        <end position="86"/>
    </location>
</feature>
<feature type="transmembrane region" description="Helical" evidence="1">
    <location>
        <begin position="6"/>
        <end position="22"/>
    </location>
</feature>
<dbReference type="InterPro" id="IPR010718">
    <property type="entry name" value="DUF1294"/>
</dbReference>
<reference evidence="2 3" key="1">
    <citation type="submission" date="2019-05" db="EMBL/GenBank/DDBJ databases">
        <title>Complete genome sequencing of Anaerostipes rhamnosivorans.</title>
        <authorList>
            <person name="Bui T.P.N."/>
            <person name="de Vos W.M."/>
        </authorList>
    </citation>
    <scope>NUCLEOTIDE SEQUENCE [LARGE SCALE GENOMIC DNA]</scope>
    <source>
        <strain evidence="2 3">1y2</strain>
    </source>
</reference>
<name>A0A4V1EGC6_9FIRM</name>
<keyword evidence="1" id="KW-1133">Transmembrane helix</keyword>
<accession>A0A4V1EGC6</accession>
<protein>
    <recommendedName>
        <fullName evidence="4">DUF1294 domain-containing protein</fullName>
    </recommendedName>
</protein>
<proteinExistence type="predicted"/>
<organism evidence="2 3">
    <name type="scientific">Anaerostipes rhamnosivorans</name>
    <dbReference type="NCBI Taxonomy" id="1229621"/>
    <lineage>
        <taxon>Bacteria</taxon>
        <taxon>Bacillati</taxon>
        <taxon>Bacillota</taxon>
        <taxon>Clostridia</taxon>
        <taxon>Lachnospirales</taxon>
        <taxon>Lachnospiraceae</taxon>
        <taxon>Anaerostipes</taxon>
    </lineage>
</organism>
<evidence type="ECO:0000313" key="3">
    <source>
        <dbReference type="Proteomes" id="UP000298653"/>
    </source>
</evidence>
<dbReference type="Pfam" id="PF06961">
    <property type="entry name" value="DUF1294"/>
    <property type="match status" value="1"/>
</dbReference>
<evidence type="ECO:0000256" key="1">
    <source>
        <dbReference type="SAM" id="Phobius"/>
    </source>
</evidence>
<dbReference type="Proteomes" id="UP000298653">
    <property type="component" value="Chromosome"/>
</dbReference>